<accession>A0A328CXC5</accession>
<gene>
    <name evidence="2" type="ORF">DM860_003833</name>
</gene>
<dbReference type="Proteomes" id="UP000249390">
    <property type="component" value="Unassembled WGS sequence"/>
</dbReference>
<protein>
    <submittedName>
        <fullName evidence="2">Uncharacterized protein</fullName>
    </submittedName>
</protein>
<reference evidence="2 3" key="1">
    <citation type="submission" date="2018-06" db="EMBL/GenBank/DDBJ databases">
        <title>The Genome of Cuscuta australis (Dodder) Provides Insight into the Evolution of Plant Parasitism.</title>
        <authorList>
            <person name="Liu H."/>
        </authorList>
    </citation>
    <scope>NUCLEOTIDE SEQUENCE [LARGE SCALE GENOMIC DNA]</scope>
    <source>
        <strain evidence="3">cv. Yunnan</strain>
        <tissue evidence="2">Vines</tissue>
    </source>
</reference>
<proteinExistence type="predicted"/>
<keyword evidence="3" id="KW-1185">Reference proteome</keyword>
<evidence type="ECO:0000313" key="3">
    <source>
        <dbReference type="Proteomes" id="UP000249390"/>
    </source>
</evidence>
<evidence type="ECO:0000256" key="1">
    <source>
        <dbReference type="SAM" id="MobiDB-lite"/>
    </source>
</evidence>
<dbReference type="AlphaFoldDB" id="A0A328CXC5"/>
<dbReference type="EMBL" id="NQVE01000217">
    <property type="protein sequence ID" value="RAL36911.1"/>
    <property type="molecule type" value="Genomic_DNA"/>
</dbReference>
<comment type="caution">
    <text evidence="2">The sequence shown here is derived from an EMBL/GenBank/DDBJ whole genome shotgun (WGS) entry which is preliminary data.</text>
</comment>
<sequence length="107" mass="12273">MLKRSPYQQRQWHLLRTVPPIDLGRSKLEIEAGRFDSYAETEAGTLLNPMLRSLIEAFGESNDDCLEGDVDVITDSTLNKRMKDMEHYHGSGDESSKKMEDIKIEKD</sequence>
<organism evidence="2 3">
    <name type="scientific">Cuscuta australis</name>
    <dbReference type="NCBI Taxonomy" id="267555"/>
    <lineage>
        <taxon>Eukaryota</taxon>
        <taxon>Viridiplantae</taxon>
        <taxon>Streptophyta</taxon>
        <taxon>Embryophyta</taxon>
        <taxon>Tracheophyta</taxon>
        <taxon>Spermatophyta</taxon>
        <taxon>Magnoliopsida</taxon>
        <taxon>eudicotyledons</taxon>
        <taxon>Gunneridae</taxon>
        <taxon>Pentapetalae</taxon>
        <taxon>asterids</taxon>
        <taxon>lamiids</taxon>
        <taxon>Solanales</taxon>
        <taxon>Convolvulaceae</taxon>
        <taxon>Cuscuteae</taxon>
        <taxon>Cuscuta</taxon>
        <taxon>Cuscuta subgen. Grammica</taxon>
        <taxon>Cuscuta sect. Cleistogrammica</taxon>
    </lineage>
</organism>
<feature type="region of interest" description="Disordered" evidence="1">
    <location>
        <begin position="84"/>
        <end position="107"/>
    </location>
</feature>
<evidence type="ECO:0000313" key="2">
    <source>
        <dbReference type="EMBL" id="RAL36911.1"/>
    </source>
</evidence>
<name>A0A328CXC5_9ASTE</name>